<accession>A0ABT8KSH9</accession>
<name>A0ABT8KSH9_9BACT</name>
<protein>
    <submittedName>
        <fullName evidence="2">Uncharacterized protein</fullName>
    </submittedName>
</protein>
<proteinExistence type="predicted"/>
<keyword evidence="1" id="KW-0472">Membrane</keyword>
<comment type="caution">
    <text evidence="2">The sequence shown here is derived from an EMBL/GenBank/DDBJ whole genome shotgun (WGS) entry which is preliminary data.</text>
</comment>
<sequence>MDKERSNISFTFKVLTLISILVGGYFGKDSSQSRTRDEVDLVSPRAIENPFEMNNSLVKEASFESFNFPKTEKKIKKN</sequence>
<dbReference type="EMBL" id="JAUJEA010000007">
    <property type="protein sequence ID" value="MDN5203368.1"/>
    <property type="molecule type" value="Genomic_DNA"/>
</dbReference>
<evidence type="ECO:0000313" key="2">
    <source>
        <dbReference type="EMBL" id="MDN5203368.1"/>
    </source>
</evidence>
<organism evidence="2 3">
    <name type="scientific">Splendidivirga corallicola</name>
    <dbReference type="NCBI Taxonomy" id="3051826"/>
    <lineage>
        <taxon>Bacteria</taxon>
        <taxon>Pseudomonadati</taxon>
        <taxon>Bacteroidota</taxon>
        <taxon>Cytophagia</taxon>
        <taxon>Cytophagales</taxon>
        <taxon>Splendidivirgaceae</taxon>
        <taxon>Splendidivirga</taxon>
    </lineage>
</organism>
<reference evidence="2" key="1">
    <citation type="submission" date="2023-06" db="EMBL/GenBank/DDBJ databases">
        <title>Genomic of Parafulvivirga corallium.</title>
        <authorList>
            <person name="Wang G."/>
        </authorList>
    </citation>
    <scope>NUCLEOTIDE SEQUENCE</scope>
    <source>
        <strain evidence="2">BMA10</strain>
    </source>
</reference>
<evidence type="ECO:0000256" key="1">
    <source>
        <dbReference type="SAM" id="Phobius"/>
    </source>
</evidence>
<dbReference type="RefSeq" id="WP_346753392.1">
    <property type="nucleotide sequence ID" value="NZ_JAUJEA010000007.1"/>
</dbReference>
<feature type="transmembrane region" description="Helical" evidence="1">
    <location>
        <begin position="6"/>
        <end position="26"/>
    </location>
</feature>
<keyword evidence="1" id="KW-0812">Transmembrane</keyword>
<keyword evidence="3" id="KW-1185">Reference proteome</keyword>
<gene>
    <name evidence="2" type="ORF">QQ008_18420</name>
</gene>
<evidence type="ECO:0000313" key="3">
    <source>
        <dbReference type="Proteomes" id="UP001172082"/>
    </source>
</evidence>
<dbReference type="Proteomes" id="UP001172082">
    <property type="component" value="Unassembled WGS sequence"/>
</dbReference>
<keyword evidence="1" id="KW-1133">Transmembrane helix</keyword>